<dbReference type="Proteomes" id="UP001319846">
    <property type="component" value="Unassembled WGS sequence"/>
</dbReference>
<reference evidence="1" key="1">
    <citation type="submission" date="2020-06" db="EMBL/GenBank/DDBJ databases">
        <title>Whole Genome Sequence of Halomonas aquamarina MB598.</title>
        <authorList>
            <person name="Pervaiz M."/>
            <person name="Fariq A."/>
            <person name="Yasmin A."/>
            <person name="Welch M."/>
        </authorList>
    </citation>
    <scope>NUCLEOTIDE SEQUENCE</scope>
    <source>
        <strain evidence="1">MB598</strain>
    </source>
</reference>
<keyword evidence="2" id="KW-1185">Reference proteome</keyword>
<proteinExistence type="predicted"/>
<dbReference type="EMBL" id="JABYQT010000017">
    <property type="protein sequence ID" value="MBZ5489146.1"/>
    <property type="molecule type" value="Genomic_DNA"/>
</dbReference>
<accession>A0ACC5VY26</accession>
<comment type="caution">
    <text evidence="1">The sequence shown here is derived from an EMBL/GenBank/DDBJ whole genome shotgun (WGS) entry which is preliminary data.</text>
</comment>
<sequence length="114" mass="12614">MRAGKLRHRCTIERPAEVQDPDTGAMVAGWEVVGKAWMAIEPLSVRGFIAANAAQSEVKGQLVMRFNAGERMGVNSTMRVRKGRYIYNIEGVLPDKDSAREYLTLPYSEGVNDG</sequence>
<evidence type="ECO:0000313" key="2">
    <source>
        <dbReference type="Proteomes" id="UP001319846"/>
    </source>
</evidence>
<protein>
    <submittedName>
        <fullName evidence="1">Phage head closure protein</fullName>
    </submittedName>
</protein>
<gene>
    <name evidence="1" type="ORF">HW452_16625</name>
</gene>
<organism evidence="1 2">
    <name type="scientific">Vreelandella aquamarina</name>
    <dbReference type="NCBI Taxonomy" id="77097"/>
    <lineage>
        <taxon>Bacteria</taxon>
        <taxon>Pseudomonadati</taxon>
        <taxon>Pseudomonadota</taxon>
        <taxon>Gammaproteobacteria</taxon>
        <taxon>Oceanospirillales</taxon>
        <taxon>Halomonadaceae</taxon>
        <taxon>Vreelandella</taxon>
    </lineage>
</organism>
<name>A0ACC5VY26_9GAMM</name>
<evidence type="ECO:0000313" key="1">
    <source>
        <dbReference type="EMBL" id="MBZ5489146.1"/>
    </source>
</evidence>